<accession>A0A8T1TW78</accession>
<evidence type="ECO:0000313" key="3">
    <source>
        <dbReference type="Proteomes" id="UP000688947"/>
    </source>
</evidence>
<comment type="caution">
    <text evidence="2">The sequence shown here is derived from an EMBL/GenBank/DDBJ whole genome shotgun (WGS) entry which is preliminary data.</text>
</comment>
<protein>
    <recommendedName>
        <fullName evidence="1">Helitron helicase-like domain-containing protein</fullName>
    </recommendedName>
</protein>
<gene>
    <name evidence="2" type="ORF">JG687_00014555</name>
</gene>
<evidence type="ECO:0000259" key="1">
    <source>
        <dbReference type="Pfam" id="PF14214"/>
    </source>
</evidence>
<feature type="domain" description="Helitron helicase-like" evidence="1">
    <location>
        <begin position="4"/>
        <end position="199"/>
    </location>
</feature>
<dbReference type="OrthoDB" id="128783at2759"/>
<dbReference type="InterPro" id="IPR025476">
    <property type="entry name" value="Helitron_helicase-like"/>
</dbReference>
<dbReference type="Pfam" id="PF14214">
    <property type="entry name" value="Helitron_like_N"/>
    <property type="match status" value="1"/>
</dbReference>
<organism evidence="2 3">
    <name type="scientific">Phytophthora cactorum</name>
    <dbReference type="NCBI Taxonomy" id="29920"/>
    <lineage>
        <taxon>Eukaryota</taxon>
        <taxon>Sar</taxon>
        <taxon>Stramenopiles</taxon>
        <taxon>Oomycota</taxon>
        <taxon>Peronosporomycetes</taxon>
        <taxon>Peronosporales</taxon>
        <taxon>Peronosporaceae</taxon>
        <taxon>Phytophthora</taxon>
    </lineage>
</organism>
<reference evidence="2" key="1">
    <citation type="submission" date="2021-01" db="EMBL/GenBank/DDBJ databases">
        <title>Phytophthora aleatoria, a newly-described species from Pinus radiata is distinct from Phytophthora cactorum isolates based on comparative genomics.</title>
        <authorList>
            <person name="Mcdougal R."/>
            <person name="Panda P."/>
            <person name="Williams N."/>
            <person name="Studholme D.J."/>
        </authorList>
    </citation>
    <scope>NUCLEOTIDE SEQUENCE</scope>
    <source>
        <strain evidence="2">NZFS 3830</strain>
    </source>
</reference>
<dbReference type="AlphaFoldDB" id="A0A8T1TW78"/>
<evidence type="ECO:0000313" key="2">
    <source>
        <dbReference type="EMBL" id="KAG6949904.1"/>
    </source>
</evidence>
<name>A0A8T1TW78_9STRA</name>
<dbReference type="Proteomes" id="UP000688947">
    <property type="component" value="Unassembled WGS sequence"/>
</dbReference>
<proteinExistence type="predicted"/>
<dbReference type="EMBL" id="JAENGZ010001189">
    <property type="protein sequence ID" value="KAG6949904.1"/>
    <property type="molecule type" value="Genomic_DNA"/>
</dbReference>
<sequence length="229" mass="26016">MHYWDGRFVRSVTFTTKLFDQMQRYSAVQKAARVGVTHGKTIEKFGQIINTSRFKQAFANAKSNPDSKEDFWLNARLFRLLSLVGGSVPLSPFERAATRLKLGAMRYRYGIALHWVTIAPPEYGDLLLHRIAVLQRQRVWNDPDCVYVHSGCWFENLPANIRYDARARLAVSAQYPALSAQVFERRLKMLTNDIIRCPNSGATRVSTTYLGSGCGVYDRCAAFNAVIEL</sequence>